<evidence type="ECO:0000259" key="2">
    <source>
        <dbReference type="PROSITE" id="PS50914"/>
    </source>
</evidence>
<accession>A0A290Q3B8</accession>
<dbReference type="RefSeq" id="WP_096054801.1">
    <property type="nucleotide sequence ID" value="NZ_CP023344.1"/>
</dbReference>
<dbReference type="Pfam" id="PF04972">
    <property type="entry name" value="BON"/>
    <property type="match status" value="1"/>
</dbReference>
<keyword evidence="4" id="KW-1185">Reference proteome</keyword>
<organism evidence="3 4">
    <name type="scientific">Nibricoccus aquaticus</name>
    <dbReference type="NCBI Taxonomy" id="2576891"/>
    <lineage>
        <taxon>Bacteria</taxon>
        <taxon>Pseudomonadati</taxon>
        <taxon>Verrucomicrobiota</taxon>
        <taxon>Opitutia</taxon>
        <taxon>Opitutales</taxon>
        <taxon>Opitutaceae</taxon>
        <taxon>Nibricoccus</taxon>
    </lineage>
</organism>
<dbReference type="EMBL" id="CP023344">
    <property type="protein sequence ID" value="ATC63169.1"/>
    <property type="molecule type" value="Genomic_DNA"/>
</dbReference>
<dbReference type="PROSITE" id="PS50914">
    <property type="entry name" value="BON"/>
    <property type="match status" value="1"/>
</dbReference>
<sequence length="175" mass="18303">MKLFIFLLGIAAGAAGYHYYHKPACPALNPAPAVESHSDSSHPATHTPSADTRSFTEKARDGALAAKDGISQKLVEWHLTPAEINQELEKTGRVVRTKAAAAGQGLSNARLVAVIKGKYALEDDLSARTINVDADAGKITLRGTAKSPDLIARAIALALATDGVTSVHSELTVAP</sequence>
<dbReference type="KEGG" id="vbh:CMV30_03910"/>
<dbReference type="InterPro" id="IPR007055">
    <property type="entry name" value="BON_dom"/>
</dbReference>
<name>A0A290Q3B8_9BACT</name>
<dbReference type="Proteomes" id="UP000217265">
    <property type="component" value="Chromosome"/>
</dbReference>
<feature type="region of interest" description="Disordered" evidence="1">
    <location>
        <begin position="31"/>
        <end position="55"/>
    </location>
</feature>
<evidence type="ECO:0000313" key="4">
    <source>
        <dbReference type="Proteomes" id="UP000217265"/>
    </source>
</evidence>
<proteinExistence type="predicted"/>
<feature type="domain" description="BON" evidence="2">
    <location>
        <begin position="107"/>
        <end position="175"/>
    </location>
</feature>
<dbReference type="Gene3D" id="3.30.1340.30">
    <property type="match status" value="1"/>
</dbReference>
<reference evidence="3 4" key="1">
    <citation type="submission" date="2017-09" db="EMBL/GenBank/DDBJ databases">
        <title>Complete genome sequence of Verrucomicrobial strain HZ-65, isolated from freshwater.</title>
        <authorList>
            <person name="Choi A."/>
        </authorList>
    </citation>
    <scope>NUCLEOTIDE SEQUENCE [LARGE SCALE GENOMIC DNA]</scope>
    <source>
        <strain evidence="3 4">HZ-65</strain>
    </source>
</reference>
<dbReference type="OrthoDB" id="200129at2"/>
<evidence type="ECO:0000256" key="1">
    <source>
        <dbReference type="SAM" id="MobiDB-lite"/>
    </source>
</evidence>
<dbReference type="AlphaFoldDB" id="A0A290Q3B8"/>
<protein>
    <recommendedName>
        <fullName evidence="2">BON domain-containing protein</fullName>
    </recommendedName>
</protein>
<evidence type="ECO:0000313" key="3">
    <source>
        <dbReference type="EMBL" id="ATC63169.1"/>
    </source>
</evidence>
<gene>
    <name evidence="3" type="ORF">CMV30_03910</name>
</gene>
<feature type="compositionally biased region" description="Polar residues" evidence="1">
    <location>
        <begin position="41"/>
        <end position="53"/>
    </location>
</feature>